<dbReference type="InterPro" id="IPR027417">
    <property type="entry name" value="P-loop_NTPase"/>
</dbReference>
<evidence type="ECO:0000313" key="9">
    <source>
        <dbReference type="EMBL" id="GMM60204.1"/>
    </source>
</evidence>
<accession>A0ABQ6P4M0</accession>
<dbReference type="Pfam" id="PF25601">
    <property type="entry name" value="AAA_lid_14"/>
    <property type="match status" value="1"/>
</dbReference>
<evidence type="ECO:0000259" key="7">
    <source>
        <dbReference type="PROSITE" id="PS50045"/>
    </source>
</evidence>
<proteinExistence type="predicted"/>
<dbReference type="SMART" id="SM00448">
    <property type="entry name" value="REC"/>
    <property type="match status" value="1"/>
</dbReference>
<dbReference type="EMBL" id="BTFW01000001">
    <property type="protein sequence ID" value="GMM60204.1"/>
    <property type="molecule type" value="Genomic_DNA"/>
</dbReference>
<reference evidence="9 10" key="1">
    <citation type="submission" date="2023-06" db="EMBL/GenBank/DDBJ databases">
        <title>Draft genome sequence of Novosphingobium sp. strain IK01.</title>
        <authorList>
            <person name="Hatamoto M."/>
            <person name="Ikarashi T."/>
            <person name="Yamaguchi T."/>
        </authorList>
    </citation>
    <scope>NUCLEOTIDE SEQUENCE [LARGE SCALE GENOMIC DNA]</scope>
    <source>
        <strain evidence="9 10">IK01</strain>
    </source>
</reference>
<organism evidence="9 10">
    <name type="scientific">Novosphingobium pituita</name>
    <dbReference type="NCBI Taxonomy" id="3056842"/>
    <lineage>
        <taxon>Bacteria</taxon>
        <taxon>Pseudomonadati</taxon>
        <taxon>Pseudomonadota</taxon>
        <taxon>Alphaproteobacteria</taxon>
        <taxon>Sphingomonadales</taxon>
        <taxon>Sphingomonadaceae</taxon>
        <taxon>Novosphingobium</taxon>
    </lineage>
</organism>
<dbReference type="Gene3D" id="1.10.8.60">
    <property type="match status" value="1"/>
</dbReference>
<evidence type="ECO:0000256" key="1">
    <source>
        <dbReference type="ARBA" id="ARBA00022741"/>
    </source>
</evidence>
<dbReference type="SUPFAM" id="SSF46689">
    <property type="entry name" value="Homeodomain-like"/>
    <property type="match status" value="1"/>
</dbReference>
<dbReference type="InterPro" id="IPR025662">
    <property type="entry name" value="Sigma_54_int_dom_ATP-bd_1"/>
</dbReference>
<dbReference type="InterPro" id="IPR011006">
    <property type="entry name" value="CheY-like_superfamily"/>
</dbReference>
<dbReference type="CDD" id="cd00009">
    <property type="entry name" value="AAA"/>
    <property type="match status" value="1"/>
</dbReference>
<evidence type="ECO:0000259" key="8">
    <source>
        <dbReference type="PROSITE" id="PS50110"/>
    </source>
</evidence>
<dbReference type="PANTHER" id="PTHR32071">
    <property type="entry name" value="TRANSCRIPTIONAL REGULATORY PROTEIN"/>
    <property type="match status" value="1"/>
</dbReference>
<evidence type="ECO:0000256" key="5">
    <source>
        <dbReference type="ARBA" id="ARBA00023163"/>
    </source>
</evidence>
<feature type="domain" description="Response regulatory" evidence="8">
    <location>
        <begin position="11"/>
        <end position="125"/>
    </location>
</feature>
<dbReference type="PROSITE" id="PS00675">
    <property type="entry name" value="SIGMA54_INTERACT_1"/>
    <property type="match status" value="1"/>
</dbReference>
<dbReference type="InterPro" id="IPR025944">
    <property type="entry name" value="Sigma_54_int_dom_CS"/>
</dbReference>
<sequence length="446" mass="47454">MTPDTTSPAHALALVEDDGDLAASMAQLLTLSGYAVSLFTTADAALARIGPDWPGIVISDVRLPGTSGIELLRTLRQRDPALPVILVTGHGDVAMAVDALKDGAWDFLTKPFAPESLLAAAERAATARALALENRRLLEGNAGAGAGGEASALIGQSPAIRRLRAMIPVLAQADMDLFIEGETGTGKDLFARLVHRAGKRARHRLLGVPCAALPDPLQDALFAPHGDASVTTARRGTLLLDDIDLAPATLQARLVPLAEERVLRAPSLREPLPLECRIVATGGTVPGDPALRIAPALFYRIAALRLVMPPLRERREDIPALFAHLADAAATRMRRPMPVMTGTVRDHLIRHDWPGNVRELAHFADRFVLGLADAAPQGFSGQPAPGSGETLGERVDAFERETIVAAIRASGGEIGVAIRALGLPRKTFYYKVHKHGIDLTSLRQEG</sequence>
<evidence type="ECO:0000256" key="4">
    <source>
        <dbReference type="ARBA" id="ARBA00023015"/>
    </source>
</evidence>
<dbReference type="PROSITE" id="PS00688">
    <property type="entry name" value="SIGMA54_INTERACT_3"/>
    <property type="match status" value="1"/>
</dbReference>
<evidence type="ECO:0000256" key="6">
    <source>
        <dbReference type="PROSITE-ProRule" id="PRU00169"/>
    </source>
</evidence>
<protein>
    <submittedName>
        <fullName evidence="9">Sigma-54 dependent transcriptional regulator</fullName>
    </submittedName>
</protein>
<comment type="caution">
    <text evidence="9">The sequence shown here is derived from an EMBL/GenBank/DDBJ whole genome shotgun (WGS) entry which is preliminary data.</text>
</comment>
<dbReference type="InterPro" id="IPR002078">
    <property type="entry name" value="Sigma_54_int"/>
</dbReference>
<feature type="modified residue" description="4-aspartylphosphate" evidence="6">
    <location>
        <position position="60"/>
    </location>
</feature>
<dbReference type="InterPro" id="IPR002197">
    <property type="entry name" value="HTH_Fis"/>
</dbReference>
<keyword evidence="6" id="KW-0597">Phosphoprotein</keyword>
<keyword evidence="4" id="KW-0805">Transcription regulation</keyword>
<evidence type="ECO:0000256" key="3">
    <source>
        <dbReference type="ARBA" id="ARBA00023012"/>
    </source>
</evidence>
<keyword evidence="10" id="KW-1185">Reference proteome</keyword>
<dbReference type="InterPro" id="IPR001789">
    <property type="entry name" value="Sig_transdc_resp-reg_receiver"/>
</dbReference>
<dbReference type="PROSITE" id="PS50110">
    <property type="entry name" value="RESPONSE_REGULATORY"/>
    <property type="match status" value="1"/>
</dbReference>
<dbReference type="Pfam" id="PF00072">
    <property type="entry name" value="Response_reg"/>
    <property type="match status" value="1"/>
</dbReference>
<dbReference type="InterPro" id="IPR058031">
    <property type="entry name" value="AAA_lid_NorR"/>
</dbReference>
<dbReference type="Proteomes" id="UP001187221">
    <property type="component" value="Unassembled WGS sequence"/>
</dbReference>
<dbReference type="InterPro" id="IPR009057">
    <property type="entry name" value="Homeodomain-like_sf"/>
</dbReference>
<dbReference type="PANTHER" id="PTHR32071:SF57">
    <property type="entry name" value="C4-DICARBOXYLATE TRANSPORT TRANSCRIPTIONAL REGULATORY PROTEIN DCTD"/>
    <property type="match status" value="1"/>
</dbReference>
<name>A0ABQ6P4M0_9SPHN</name>
<evidence type="ECO:0000256" key="2">
    <source>
        <dbReference type="ARBA" id="ARBA00022840"/>
    </source>
</evidence>
<keyword evidence="3" id="KW-0902">Two-component regulatory system</keyword>
<evidence type="ECO:0000313" key="10">
    <source>
        <dbReference type="Proteomes" id="UP001187221"/>
    </source>
</evidence>
<dbReference type="SUPFAM" id="SSF52540">
    <property type="entry name" value="P-loop containing nucleoside triphosphate hydrolases"/>
    <property type="match status" value="1"/>
</dbReference>
<dbReference type="Pfam" id="PF00158">
    <property type="entry name" value="Sigma54_activat"/>
    <property type="match status" value="1"/>
</dbReference>
<dbReference type="Gene3D" id="3.40.50.300">
    <property type="entry name" value="P-loop containing nucleotide triphosphate hydrolases"/>
    <property type="match status" value="1"/>
</dbReference>
<gene>
    <name evidence="9" type="ORF">NUTIK01_09810</name>
</gene>
<dbReference type="Gene3D" id="3.40.50.2300">
    <property type="match status" value="1"/>
</dbReference>
<keyword evidence="2" id="KW-0067">ATP-binding</keyword>
<keyword evidence="1" id="KW-0547">Nucleotide-binding</keyword>
<dbReference type="RefSeq" id="WP_317974015.1">
    <property type="nucleotide sequence ID" value="NZ_BTFW01000001.1"/>
</dbReference>
<keyword evidence="5" id="KW-0804">Transcription</keyword>
<dbReference type="Gene3D" id="1.10.10.60">
    <property type="entry name" value="Homeodomain-like"/>
    <property type="match status" value="1"/>
</dbReference>
<dbReference type="Pfam" id="PF02954">
    <property type="entry name" value="HTH_8"/>
    <property type="match status" value="1"/>
</dbReference>
<dbReference type="PROSITE" id="PS50045">
    <property type="entry name" value="SIGMA54_INTERACT_4"/>
    <property type="match status" value="1"/>
</dbReference>
<feature type="domain" description="Sigma-54 factor interaction" evidence="7">
    <location>
        <begin position="153"/>
        <end position="369"/>
    </location>
</feature>
<dbReference type="SUPFAM" id="SSF52172">
    <property type="entry name" value="CheY-like"/>
    <property type="match status" value="1"/>
</dbReference>